<name>A0A2N3HKK4_9FLAO</name>
<dbReference type="Proteomes" id="UP000233435">
    <property type="component" value="Unassembled WGS sequence"/>
</dbReference>
<keyword evidence="1" id="KW-0472">Membrane</keyword>
<reference evidence="2 3" key="1">
    <citation type="submission" date="2017-12" db="EMBL/GenBank/DDBJ databases">
        <title>Confluentibacter flavum sp. nov., isolated from the saline lake.</title>
        <authorList>
            <person name="Yu L."/>
        </authorList>
    </citation>
    <scope>NUCLEOTIDE SEQUENCE [LARGE SCALE GENOMIC DNA]</scope>
    <source>
        <strain evidence="2 3">3B</strain>
    </source>
</reference>
<feature type="transmembrane region" description="Helical" evidence="1">
    <location>
        <begin position="20"/>
        <end position="43"/>
    </location>
</feature>
<keyword evidence="3" id="KW-1185">Reference proteome</keyword>
<evidence type="ECO:0000256" key="1">
    <source>
        <dbReference type="SAM" id="Phobius"/>
    </source>
</evidence>
<gene>
    <name evidence="2" type="ORF">CSW08_07880</name>
</gene>
<keyword evidence="1" id="KW-1133">Transmembrane helix</keyword>
<proteinExistence type="predicted"/>
<sequence length="71" mass="7969">MHKGNRLALAQVHVVPLCQVFSIFNAELASFYLMINPLLGIILKLKKLINTRFKGFRNLSIPSGERGSDDL</sequence>
<dbReference type="AlphaFoldDB" id="A0A2N3HKK4"/>
<protein>
    <submittedName>
        <fullName evidence="2">Uncharacterized protein</fullName>
    </submittedName>
</protein>
<evidence type="ECO:0000313" key="2">
    <source>
        <dbReference type="EMBL" id="PKQ45471.1"/>
    </source>
</evidence>
<dbReference type="EMBL" id="PJEO01000024">
    <property type="protein sequence ID" value="PKQ45471.1"/>
    <property type="molecule type" value="Genomic_DNA"/>
</dbReference>
<comment type="caution">
    <text evidence="2">The sequence shown here is derived from an EMBL/GenBank/DDBJ whole genome shotgun (WGS) entry which is preliminary data.</text>
</comment>
<accession>A0A2N3HKK4</accession>
<organism evidence="2 3">
    <name type="scientific">Confluentibacter flavum</name>
    <dbReference type="NCBI Taxonomy" id="1909700"/>
    <lineage>
        <taxon>Bacteria</taxon>
        <taxon>Pseudomonadati</taxon>
        <taxon>Bacteroidota</taxon>
        <taxon>Flavobacteriia</taxon>
        <taxon>Flavobacteriales</taxon>
        <taxon>Flavobacteriaceae</taxon>
        <taxon>Confluentibacter</taxon>
    </lineage>
</organism>
<keyword evidence="1" id="KW-0812">Transmembrane</keyword>
<evidence type="ECO:0000313" key="3">
    <source>
        <dbReference type="Proteomes" id="UP000233435"/>
    </source>
</evidence>